<dbReference type="EMBL" id="VHSH01000012">
    <property type="protein sequence ID" value="TQV72537.1"/>
    <property type="molecule type" value="Genomic_DNA"/>
</dbReference>
<keyword evidence="1" id="KW-0472">Membrane</keyword>
<evidence type="ECO:0000256" key="1">
    <source>
        <dbReference type="SAM" id="Phobius"/>
    </source>
</evidence>
<organism evidence="2 3">
    <name type="scientific">Denitrobaculum tricleocarpae</name>
    <dbReference type="NCBI Taxonomy" id="2591009"/>
    <lineage>
        <taxon>Bacteria</taxon>
        <taxon>Pseudomonadati</taxon>
        <taxon>Pseudomonadota</taxon>
        <taxon>Alphaproteobacteria</taxon>
        <taxon>Rhodospirillales</taxon>
        <taxon>Rhodospirillaceae</taxon>
        <taxon>Denitrobaculum</taxon>
    </lineage>
</organism>
<feature type="transmembrane region" description="Helical" evidence="1">
    <location>
        <begin position="16"/>
        <end position="37"/>
    </location>
</feature>
<keyword evidence="1" id="KW-0812">Transmembrane</keyword>
<gene>
    <name evidence="2" type="ORF">FKG95_26080</name>
</gene>
<keyword evidence="3" id="KW-1185">Reference proteome</keyword>
<reference evidence="2 3" key="1">
    <citation type="submission" date="2019-06" db="EMBL/GenBank/DDBJ databases">
        <title>Whole genome sequence for Rhodospirillaceae sp. R148.</title>
        <authorList>
            <person name="Wang G."/>
        </authorList>
    </citation>
    <scope>NUCLEOTIDE SEQUENCE [LARGE SCALE GENOMIC DNA]</scope>
    <source>
        <strain evidence="2 3">R148</strain>
    </source>
</reference>
<dbReference type="AlphaFoldDB" id="A0A545T5L3"/>
<protein>
    <submittedName>
        <fullName evidence="2">Uncharacterized protein</fullName>
    </submittedName>
</protein>
<name>A0A545T5L3_9PROT</name>
<dbReference type="RefSeq" id="WP_142899384.1">
    <property type="nucleotide sequence ID" value="NZ_ML660063.1"/>
</dbReference>
<dbReference type="Proteomes" id="UP000315252">
    <property type="component" value="Unassembled WGS sequence"/>
</dbReference>
<comment type="caution">
    <text evidence="2">The sequence shown here is derived from an EMBL/GenBank/DDBJ whole genome shotgun (WGS) entry which is preliminary data.</text>
</comment>
<keyword evidence="1" id="KW-1133">Transmembrane helix</keyword>
<evidence type="ECO:0000313" key="3">
    <source>
        <dbReference type="Proteomes" id="UP000315252"/>
    </source>
</evidence>
<feature type="transmembrane region" description="Helical" evidence="1">
    <location>
        <begin position="49"/>
        <end position="66"/>
    </location>
</feature>
<accession>A0A545T5L3</accession>
<evidence type="ECO:0000313" key="2">
    <source>
        <dbReference type="EMBL" id="TQV72537.1"/>
    </source>
</evidence>
<feature type="transmembrane region" description="Helical" evidence="1">
    <location>
        <begin position="116"/>
        <end position="134"/>
    </location>
</feature>
<proteinExistence type="predicted"/>
<dbReference type="OrthoDB" id="7874759at2"/>
<sequence length="144" mass="15987">MYDGDSFYTLSDGGQIGLTLLSLFLTAAMLVAAGRLFRLVPDKGLPALLAARIGVAVFIMWIFVWLSPQAYYLYYQIIFEGLPWQIVIRPPPEFHAILQPLTFSGPATLSAHAKGALAWLLILYAAAWPVFQHLRQAQAKPPRS</sequence>